<dbReference type="SMART" id="SM01118">
    <property type="entry name" value="CYTH"/>
    <property type="match status" value="1"/>
</dbReference>
<dbReference type="STRING" id="619304.SAMN05421760_101427"/>
<dbReference type="Pfam" id="PF01928">
    <property type="entry name" value="CYTH"/>
    <property type="match status" value="1"/>
</dbReference>
<accession>A0A1N7J0R7</accession>
<dbReference type="Gene3D" id="2.40.320.10">
    <property type="entry name" value="Hypothetical Protein Pfu-838710-001"/>
    <property type="match status" value="1"/>
</dbReference>
<evidence type="ECO:0000313" key="3">
    <source>
        <dbReference type="Proteomes" id="UP000185999"/>
    </source>
</evidence>
<dbReference type="EMBL" id="FTOE01000001">
    <property type="protein sequence ID" value="SIS42846.1"/>
    <property type="molecule type" value="Genomic_DNA"/>
</dbReference>
<dbReference type="RefSeq" id="WP_054342621.1">
    <property type="nucleotide sequence ID" value="NZ_FTOE01000001.1"/>
</dbReference>
<dbReference type="PROSITE" id="PS51707">
    <property type="entry name" value="CYTH"/>
    <property type="match status" value="1"/>
</dbReference>
<proteinExistence type="predicted"/>
<dbReference type="PANTHER" id="PTHR39569">
    <property type="entry name" value="INORGANIC TRIPHOSPHATASE"/>
    <property type="match status" value="1"/>
</dbReference>
<dbReference type="PANTHER" id="PTHR39569:SF1">
    <property type="entry name" value="INORGANIC TRIPHOSPHATASE"/>
    <property type="match status" value="1"/>
</dbReference>
<evidence type="ECO:0000259" key="1">
    <source>
        <dbReference type="PROSITE" id="PS51707"/>
    </source>
</evidence>
<dbReference type="AlphaFoldDB" id="A0A1N7J0R7"/>
<dbReference type="CDD" id="cd07756">
    <property type="entry name" value="CYTH-like_Pase_CHAD"/>
    <property type="match status" value="1"/>
</dbReference>
<dbReference type="GO" id="GO:0050355">
    <property type="term" value="F:inorganic triphosphate phosphatase activity"/>
    <property type="evidence" value="ECO:0007669"/>
    <property type="project" value="InterPro"/>
</dbReference>
<dbReference type="SUPFAM" id="SSF55154">
    <property type="entry name" value="CYTH-like phosphatases"/>
    <property type="match status" value="1"/>
</dbReference>
<dbReference type="OrthoDB" id="3034217at2"/>
<gene>
    <name evidence="2" type="ORF">SAMN05421760_101427</name>
</gene>
<dbReference type="Proteomes" id="UP000185999">
    <property type="component" value="Unassembled WGS sequence"/>
</dbReference>
<organism evidence="2 3">
    <name type="scientific">Neptunomonas antarctica</name>
    <dbReference type="NCBI Taxonomy" id="619304"/>
    <lineage>
        <taxon>Bacteria</taxon>
        <taxon>Pseudomonadati</taxon>
        <taxon>Pseudomonadota</taxon>
        <taxon>Gammaproteobacteria</taxon>
        <taxon>Oceanospirillales</taxon>
        <taxon>Oceanospirillaceae</taxon>
        <taxon>Neptunomonas</taxon>
    </lineage>
</organism>
<name>A0A1N7J0R7_9GAMM</name>
<sequence length="215" mass="23977">MATETEIKLLVPDQAIHKIAQLPFISTGRCEGQKRLINWYFDTSDLRLSANKMALRIREQNGVYIQTLKTKGQSVNGLHQRGEWEWIIDKPVLDLARLKETGLSIVDDFSALATRLQVIFSTHFDRTIWMVELAETATVIEVALDQGEVSYTSPEGRAWVDKICELELELKSGSVDALLAVAVQCTNAIPELTPGNISKAERGYSLFEQAKVASA</sequence>
<reference evidence="3" key="1">
    <citation type="submission" date="2017-01" db="EMBL/GenBank/DDBJ databases">
        <authorList>
            <person name="Varghese N."/>
            <person name="Submissions S."/>
        </authorList>
    </citation>
    <scope>NUCLEOTIDE SEQUENCE [LARGE SCALE GENOMIC DNA]</scope>
    <source>
        <strain evidence="3">DSM 22306</strain>
    </source>
</reference>
<keyword evidence="3" id="KW-1185">Reference proteome</keyword>
<dbReference type="InterPro" id="IPR039013">
    <property type="entry name" value="YgiF"/>
</dbReference>
<dbReference type="GO" id="GO:0046872">
    <property type="term" value="F:metal ion binding"/>
    <property type="evidence" value="ECO:0007669"/>
    <property type="project" value="TreeGrafter"/>
</dbReference>
<dbReference type="InterPro" id="IPR033469">
    <property type="entry name" value="CYTH-like_dom_sf"/>
</dbReference>
<protein>
    <submittedName>
        <fullName evidence="2">Adenylate cyclase</fullName>
    </submittedName>
</protein>
<feature type="domain" description="CYTH" evidence="1">
    <location>
        <begin position="2"/>
        <end position="210"/>
    </location>
</feature>
<evidence type="ECO:0000313" key="2">
    <source>
        <dbReference type="EMBL" id="SIS42846.1"/>
    </source>
</evidence>
<dbReference type="InterPro" id="IPR023577">
    <property type="entry name" value="CYTH_domain"/>
</dbReference>